<dbReference type="PRINTS" id="PR00320">
    <property type="entry name" value="GPROTEINBRPT"/>
</dbReference>
<keyword evidence="1 3" id="KW-0853">WD repeat</keyword>
<dbReference type="InterPro" id="IPR036322">
    <property type="entry name" value="WD40_repeat_dom_sf"/>
</dbReference>
<dbReference type="InterPro" id="IPR015943">
    <property type="entry name" value="WD40/YVTN_repeat-like_dom_sf"/>
</dbReference>
<reference evidence="4" key="1">
    <citation type="journal article" date="2020" name="Fungal Divers.">
        <title>Resolving the Mortierellaceae phylogeny through synthesis of multi-gene phylogenetics and phylogenomics.</title>
        <authorList>
            <person name="Vandepol N."/>
            <person name="Liber J."/>
            <person name="Desiro A."/>
            <person name="Na H."/>
            <person name="Kennedy M."/>
            <person name="Barry K."/>
            <person name="Grigoriev I.V."/>
            <person name="Miller A.N."/>
            <person name="O'Donnell K."/>
            <person name="Stajich J.E."/>
            <person name="Bonito G."/>
        </authorList>
    </citation>
    <scope>NUCLEOTIDE SEQUENCE</scope>
    <source>
        <strain evidence="4">NVP60</strain>
    </source>
</reference>
<keyword evidence="5" id="KW-1185">Reference proteome</keyword>
<feature type="repeat" description="WD" evidence="3">
    <location>
        <begin position="586"/>
        <end position="627"/>
    </location>
</feature>
<dbReference type="PROSITE" id="PS50294">
    <property type="entry name" value="WD_REPEATS_REGION"/>
    <property type="match status" value="7"/>
</dbReference>
<evidence type="ECO:0000256" key="1">
    <source>
        <dbReference type="ARBA" id="ARBA00022574"/>
    </source>
</evidence>
<dbReference type="PROSITE" id="PS00678">
    <property type="entry name" value="WD_REPEATS_1"/>
    <property type="match status" value="4"/>
</dbReference>
<proteinExistence type="predicted"/>
<feature type="repeat" description="WD" evidence="3">
    <location>
        <begin position="400"/>
        <end position="441"/>
    </location>
</feature>
<gene>
    <name evidence="4" type="ORF">BGZ97_007041</name>
</gene>
<dbReference type="PANTHER" id="PTHR19879">
    <property type="entry name" value="TRANSCRIPTION INITIATION FACTOR TFIID"/>
    <property type="match status" value="1"/>
</dbReference>
<evidence type="ECO:0000256" key="2">
    <source>
        <dbReference type="ARBA" id="ARBA00022737"/>
    </source>
</evidence>
<dbReference type="InterPro" id="IPR001680">
    <property type="entry name" value="WD40_rpt"/>
</dbReference>
<dbReference type="PROSITE" id="PS50082">
    <property type="entry name" value="WD_REPEATS_2"/>
    <property type="match status" value="8"/>
</dbReference>
<dbReference type="EMBL" id="JAAAIN010003114">
    <property type="protein sequence ID" value="KAG0287634.1"/>
    <property type="molecule type" value="Genomic_DNA"/>
</dbReference>
<dbReference type="InterPro" id="IPR001646">
    <property type="entry name" value="5peptide_repeat"/>
</dbReference>
<dbReference type="PANTHER" id="PTHR19879:SF9">
    <property type="entry name" value="TRANSCRIPTION INITIATION FACTOR TFIID SUBUNIT 5"/>
    <property type="match status" value="1"/>
</dbReference>
<organism evidence="4 5">
    <name type="scientific">Linnemannia gamsii</name>
    <dbReference type="NCBI Taxonomy" id="64522"/>
    <lineage>
        <taxon>Eukaryota</taxon>
        <taxon>Fungi</taxon>
        <taxon>Fungi incertae sedis</taxon>
        <taxon>Mucoromycota</taxon>
        <taxon>Mortierellomycotina</taxon>
        <taxon>Mortierellomycetes</taxon>
        <taxon>Mortierellales</taxon>
        <taxon>Mortierellaceae</taxon>
        <taxon>Linnemannia</taxon>
    </lineage>
</organism>
<dbReference type="SUPFAM" id="SSF50998">
    <property type="entry name" value="Quinoprotein alcohol dehydrogenase-like"/>
    <property type="match status" value="1"/>
</dbReference>
<dbReference type="SUPFAM" id="SSF141571">
    <property type="entry name" value="Pentapeptide repeat-like"/>
    <property type="match status" value="1"/>
</dbReference>
<sequence>MGLNQYARVANDLFQEAVIAPFTKKQIEDYIDRYIPLEPRGWEQKDYMDKMEAIPNLMDLVKNPFLLTLCLEALPNVVEGKTDLSRLRVTRVQLYDTFVQHWLGVNKRRLQEQMQMLSSDSQLAFEALVEDGFESNGITFQQDLAGAIFQEQDGKPIVVYTQRRDGSSWKASFFGSDPEISLLRTACLLSRVGARHRFVHRSILEYFYSCTIISGSTDSNEEFAPHSPSDASSIDDHPLSQRNLVVEPSIIQFLAERVQLESFKQQLLAFIEKSKTDERAARAAANAITILVAAGVHFNGADLRGIRIPKANLSDGQFASAQLQEADLTEVNLTRSCIRQADLSQARMEGVQFGELPFLEENVVVGSIAYSSDGKSFAVGLESGHIEVYDTATWTWTRTLFGHRKQVKGVAYSPSGEHLLSGVDDKTVRLWNSQTGSIDSILKGHTASVNAVAFSPSGDQIASASYDRTVRLWDSRTGAMLFVLQGHTDWSATAKAVKNWKGHETDAVYAVDFSPNSQWIASSSDDCTVKLWDAHSGTLLSSFLGHALPAERVMFSPDGMYLASGSGDKAVRLWSITTAGAELDLGGSQSDPITSVAYSPDGTSLISGNEAGTVRQYDAVTGQPVLVFPWGDKNANSVAFSPDGLRVATVGSDKNVRIWNAKTGVVDFILRGHTDSVDTLAFSPDGRWIASGSHDKSVHLWDAHSEKPGIVLGTHSNSVITVAFSPCGQQVVSGSYDGTVRVWERSTGEPRVAMDTGTHFVTFATGYSLGVMQFALVRLRFTSNRLELWDEKNVEALHTLDHEEDVEHVAFSPCGQWIAVGCNNSLWVWNLVSVDNFPTWRCNLIIGDILGVVTSIAWRPNVLEFVTGTNAGCVQVWKLVDEADGRFSVRLLWSAGRTKFVATDAVLAGAVGLSATNQRLLKQRGALDE</sequence>
<feature type="repeat" description="WD" evidence="3">
    <location>
        <begin position="501"/>
        <end position="542"/>
    </location>
</feature>
<evidence type="ECO:0000256" key="3">
    <source>
        <dbReference type="PROSITE-ProRule" id="PRU00221"/>
    </source>
</evidence>
<feature type="repeat" description="WD" evidence="3">
    <location>
        <begin position="712"/>
        <end position="753"/>
    </location>
</feature>
<feature type="repeat" description="WD" evidence="3">
    <location>
        <begin position="543"/>
        <end position="578"/>
    </location>
</feature>
<dbReference type="AlphaFoldDB" id="A0A9P6UFF9"/>
<comment type="caution">
    <text evidence="4">The sequence shown here is derived from an EMBL/GenBank/DDBJ whole genome shotgun (WGS) entry which is preliminary data.</text>
</comment>
<feature type="repeat" description="WD" evidence="3">
    <location>
        <begin position="637"/>
        <end position="664"/>
    </location>
</feature>
<dbReference type="CDD" id="cd00200">
    <property type="entry name" value="WD40"/>
    <property type="match status" value="2"/>
</dbReference>
<evidence type="ECO:0008006" key="6">
    <source>
        <dbReference type="Google" id="ProtNLM"/>
    </source>
</evidence>
<dbReference type="InterPro" id="IPR019775">
    <property type="entry name" value="WD40_repeat_CS"/>
</dbReference>
<dbReference type="InterPro" id="IPR011047">
    <property type="entry name" value="Quinoprotein_ADH-like_sf"/>
</dbReference>
<dbReference type="Pfam" id="PF00805">
    <property type="entry name" value="Pentapeptide"/>
    <property type="match status" value="1"/>
</dbReference>
<dbReference type="SUPFAM" id="SSF50978">
    <property type="entry name" value="WD40 repeat-like"/>
    <property type="match status" value="1"/>
</dbReference>
<dbReference type="Gene3D" id="2.130.10.10">
    <property type="entry name" value="YVTN repeat-like/Quinoprotein amine dehydrogenase"/>
    <property type="match status" value="4"/>
</dbReference>
<feature type="repeat" description="WD" evidence="3">
    <location>
        <begin position="670"/>
        <end position="702"/>
    </location>
</feature>
<feature type="repeat" description="WD" evidence="3">
    <location>
        <begin position="442"/>
        <end position="483"/>
    </location>
</feature>
<dbReference type="Proteomes" id="UP000823405">
    <property type="component" value="Unassembled WGS sequence"/>
</dbReference>
<dbReference type="Gene3D" id="2.160.20.80">
    <property type="entry name" value="E3 ubiquitin-protein ligase SopA"/>
    <property type="match status" value="1"/>
</dbReference>
<evidence type="ECO:0000313" key="4">
    <source>
        <dbReference type="EMBL" id="KAG0287634.1"/>
    </source>
</evidence>
<name>A0A9P6UFF9_9FUNG</name>
<dbReference type="Pfam" id="PF00400">
    <property type="entry name" value="WD40"/>
    <property type="match status" value="9"/>
</dbReference>
<keyword evidence="2" id="KW-0677">Repeat</keyword>
<protein>
    <recommendedName>
        <fullName evidence="6">WD40 repeat-like protein</fullName>
    </recommendedName>
</protein>
<evidence type="ECO:0000313" key="5">
    <source>
        <dbReference type="Proteomes" id="UP000823405"/>
    </source>
</evidence>
<dbReference type="SUPFAM" id="SSF101908">
    <property type="entry name" value="Putative isomerase YbhE"/>
    <property type="match status" value="1"/>
</dbReference>
<dbReference type="SMART" id="SM00320">
    <property type="entry name" value="WD40"/>
    <property type="match status" value="11"/>
</dbReference>
<accession>A0A9P6UFF9</accession>
<dbReference type="InterPro" id="IPR020472">
    <property type="entry name" value="WD40_PAC1"/>
</dbReference>
<dbReference type="OrthoDB" id="538223at2759"/>